<reference evidence="6" key="1">
    <citation type="submission" date="2020-07" db="EMBL/GenBank/DDBJ databases">
        <title>Description of Mycobacterium gordonae subsp. intergordonae subsp.nov. and Mycobacterium gordonae subsp. gordonae subsp. nov.</title>
        <authorList>
            <person name="Yu X."/>
        </authorList>
    </citation>
    <scope>NUCLEOTIDE SEQUENCE [LARGE SCALE GENOMIC DNA]</scope>
    <source>
        <strain evidence="6">24</strain>
    </source>
</reference>
<protein>
    <submittedName>
        <fullName evidence="5">Peptidylprolyl isomerase</fullName>
    </submittedName>
</protein>
<feature type="region of interest" description="Disordered" evidence="2">
    <location>
        <begin position="57"/>
        <end position="80"/>
    </location>
</feature>
<evidence type="ECO:0000256" key="3">
    <source>
        <dbReference type="SAM" id="Phobius"/>
    </source>
</evidence>
<evidence type="ECO:0000313" key="5">
    <source>
        <dbReference type="EMBL" id="QLL09457.1"/>
    </source>
</evidence>
<keyword evidence="3" id="KW-0812">Transmembrane</keyword>
<evidence type="ECO:0000256" key="1">
    <source>
        <dbReference type="ARBA" id="ARBA00002388"/>
    </source>
</evidence>
<organism evidence="5 6">
    <name type="scientific">Mycobacterium vicinigordonae</name>
    <dbReference type="NCBI Taxonomy" id="1719132"/>
    <lineage>
        <taxon>Bacteria</taxon>
        <taxon>Bacillati</taxon>
        <taxon>Actinomycetota</taxon>
        <taxon>Actinomycetes</taxon>
        <taxon>Mycobacteriales</taxon>
        <taxon>Mycobacteriaceae</taxon>
        <taxon>Mycobacterium</taxon>
    </lineage>
</organism>
<dbReference type="Pfam" id="PF00160">
    <property type="entry name" value="Pro_isomerase"/>
    <property type="match status" value="1"/>
</dbReference>
<dbReference type="PANTHER" id="PTHR45625">
    <property type="entry name" value="PEPTIDYL-PROLYL CIS-TRANS ISOMERASE-RELATED"/>
    <property type="match status" value="1"/>
</dbReference>
<dbReference type="Gene3D" id="2.40.100.10">
    <property type="entry name" value="Cyclophilin-like"/>
    <property type="match status" value="1"/>
</dbReference>
<evidence type="ECO:0000256" key="2">
    <source>
        <dbReference type="SAM" id="MobiDB-lite"/>
    </source>
</evidence>
<feature type="transmembrane region" description="Helical" evidence="3">
    <location>
        <begin position="31"/>
        <end position="54"/>
    </location>
</feature>
<keyword evidence="5" id="KW-0413">Isomerase</keyword>
<dbReference type="PROSITE" id="PS50072">
    <property type="entry name" value="CSA_PPIASE_2"/>
    <property type="match status" value="1"/>
</dbReference>
<dbReference type="RefSeq" id="WP_180918181.1">
    <property type="nucleotide sequence ID" value="NZ_CP059165.1"/>
</dbReference>
<reference evidence="6" key="3">
    <citation type="submission" date="2023-07" db="EMBL/GenBank/DDBJ databases">
        <title>Description of Mycobacterium gordonae subsp. intergordonae subsp.nov. and Mycobacterium gordonae subsp. gordonae subsp. nov.</title>
        <authorList>
            <person name="Huang H."/>
        </authorList>
    </citation>
    <scope>NUCLEOTIDE SEQUENCE [LARGE SCALE GENOMIC DNA]</scope>
    <source>
        <strain evidence="6">24</strain>
    </source>
</reference>
<dbReference type="EMBL" id="CP059165">
    <property type="protein sequence ID" value="QLL09457.1"/>
    <property type="molecule type" value="Genomic_DNA"/>
</dbReference>
<name>A0A7D6IBB4_9MYCO</name>
<comment type="function">
    <text evidence="1">PPIases accelerate the folding of proteins. It catalyzes the cis-trans isomerization of proline imidic peptide bonds in oligopeptides.</text>
</comment>
<accession>A0A7D6IBB4</accession>
<dbReference type="GO" id="GO:0003755">
    <property type="term" value="F:peptidyl-prolyl cis-trans isomerase activity"/>
    <property type="evidence" value="ECO:0007669"/>
    <property type="project" value="InterPro"/>
</dbReference>
<dbReference type="Proteomes" id="UP000510682">
    <property type="component" value="Chromosome"/>
</dbReference>
<dbReference type="InterPro" id="IPR002130">
    <property type="entry name" value="Cyclophilin-type_PPIase_dom"/>
</dbReference>
<proteinExistence type="predicted"/>
<dbReference type="InterPro" id="IPR029000">
    <property type="entry name" value="Cyclophilin-like_dom_sf"/>
</dbReference>
<dbReference type="AlphaFoldDB" id="A0A7D6IBB4"/>
<evidence type="ECO:0000313" key="6">
    <source>
        <dbReference type="Proteomes" id="UP000510682"/>
    </source>
</evidence>
<keyword evidence="3" id="KW-0472">Membrane</keyword>
<dbReference type="SUPFAM" id="SSF50891">
    <property type="entry name" value="Cyclophilin-like"/>
    <property type="match status" value="1"/>
</dbReference>
<dbReference type="KEGG" id="mgor:H0P51_11630"/>
<keyword evidence="3" id="KW-1133">Transmembrane helix</keyword>
<evidence type="ECO:0000259" key="4">
    <source>
        <dbReference type="PROSITE" id="PS50072"/>
    </source>
</evidence>
<gene>
    <name evidence="5" type="ORF">H0P51_11630</name>
</gene>
<sequence>MPTNKQRRETAKRKLERQLERRAQQAKRRRILTIAGAGVAAVAVVAAVVVAVVVSKNDHKGKPSASTTPSSATSGSAATNLPPVDLAGAVPMPQFKAPANLGANCQYPATKDEKAAKEVKPPRTGKVPTEPAQVSVSMVTNQGNIGLMLTNNQSPCTVNSFISLATQGFFKDTKCHRLVASAGLSVLQCGDPTGTGTGGPGYDFANEFPTNQFPPNDPKLKQPVIYPRGTLAMAHSEKPNSNGSQFFMVYRDSALPPDYTVFGTIQADGLTTLDKIASAGVAGGGPEGAPATDVVITSVLPD</sequence>
<keyword evidence="6" id="KW-1185">Reference proteome</keyword>
<reference evidence="5 6" key="2">
    <citation type="submission" date="2020-07" db="EMBL/GenBank/DDBJ databases">
        <authorList>
            <person name="Yu X."/>
        </authorList>
    </citation>
    <scope>NUCLEOTIDE SEQUENCE [LARGE SCALE GENOMIC DNA]</scope>
    <source>
        <strain evidence="6">24</strain>
    </source>
</reference>
<dbReference type="InterPro" id="IPR044666">
    <property type="entry name" value="Cyclophilin_A-like"/>
</dbReference>
<feature type="compositionally biased region" description="Low complexity" evidence="2">
    <location>
        <begin position="63"/>
        <end position="79"/>
    </location>
</feature>
<feature type="domain" description="PPIase cyclophilin-type" evidence="4">
    <location>
        <begin position="143"/>
        <end position="301"/>
    </location>
</feature>
<dbReference type="PANTHER" id="PTHR45625:SF3">
    <property type="entry name" value="PEPTIDYL-PROLYL CIS-TRANS ISOMERASE B-RELATED"/>
    <property type="match status" value="1"/>
</dbReference>